<reference evidence="3" key="1">
    <citation type="submission" date="2021-05" db="EMBL/GenBank/DDBJ databases">
        <title>Complete genome sequence of the cellulolytic planctomycete Telmatocola sphagniphila SP2T and characterization of the first cellulase from planctomycetes.</title>
        <authorList>
            <person name="Rakitin A.L."/>
            <person name="Beletsky A.V."/>
            <person name="Naumoff D.G."/>
            <person name="Kulichevskaya I.S."/>
            <person name="Mardanov A.V."/>
            <person name="Ravin N.V."/>
            <person name="Dedysh S.N."/>
        </authorList>
    </citation>
    <scope>NUCLEOTIDE SEQUENCE</scope>
    <source>
        <strain evidence="3">SP2T</strain>
    </source>
</reference>
<dbReference type="Gene3D" id="3.30.700.10">
    <property type="entry name" value="Glycoprotein, Type 4 Pilin"/>
    <property type="match status" value="1"/>
</dbReference>
<proteinExistence type="predicted"/>
<keyword evidence="1" id="KW-0812">Transmembrane</keyword>
<dbReference type="InterPro" id="IPR012902">
    <property type="entry name" value="N_methyl_site"/>
</dbReference>
<evidence type="ECO:0000259" key="2">
    <source>
        <dbReference type="Pfam" id="PF07596"/>
    </source>
</evidence>
<keyword evidence="1" id="KW-0472">Membrane</keyword>
<dbReference type="Pfam" id="PF07963">
    <property type="entry name" value="N_methyl"/>
    <property type="match status" value="1"/>
</dbReference>
<gene>
    <name evidence="3" type="ORF">KIH39_01600</name>
</gene>
<keyword evidence="4" id="KW-1185">Reference proteome</keyword>
<dbReference type="InterPro" id="IPR027558">
    <property type="entry name" value="Pre_pil_HX9DG_C"/>
</dbReference>
<dbReference type="AlphaFoldDB" id="A0A8E6BCT0"/>
<protein>
    <submittedName>
        <fullName evidence="3">DUF1559 domain-containing protein</fullName>
    </submittedName>
</protein>
<dbReference type="NCBIfam" id="TIGR04294">
    <property type="entry name" value="pre_pil_HX9DG"/>
    <property type="match status" value="1"/>
</dbReference>
<organism evidence="3 4">
    <name type="scientific">Telmatocola sphagniphila</name>
    <dbReference type="NCBI Taxonomy" id="1123043"/>
    <lineage>
        <taxon>Bacteria</taxon>
        <taxon>Pseudomonadati</taxon>
        <taxon>Planctomycetota</taxon>
        <taxon>Planctomycetia</taxon>
        <taxon>Gemmatales</taxon>
        <taxon>Gemmataceae</taxon>
    </lineage>
</organism>
<name>A0A8E6BCT0_9BACT</name>
<evidence type="ECO:0000313" key="3">
    <source>
        <dbReference type="EMBL" id="QVL34818.1"/>
    </source>
</evidence>
<evidence type="ECO:0000313" key="4">
    <source>
        <dbReference type="Proteomes" id="UP000676194"/>
    </source>
</evidence>
<keyword evidence="1" id="KW-1133">Transmembrane helix</keyword>
<dbReference type="InterPro" id="IPR011453">
    <property type="entry name" value="DUF1559"/>
</dbReference>
<accession>A0A8E6BCT0</accession>
<dbReference type="EMBL" id="CP074694">
    <property type="protein sequence ID" value="QVL34818.1"/>
    <property type="molecule type" value="Genomic_DNA"/>
</dbReference>
<evidence type="ECO:0000256" key="1">
    <source>
        <dbReference type="SAM" id="Phobius"/>
    </source>
</evidence>
<dbReference type="SUPFAM" id="SSF54523">
    <property type="entry name" value="Pili subunits"/>
    <property type="match status" value="1"/>
</dbReference>
<dbReference type="Pfam" id="PF07596">
    <property type="entry name" value="SBP_bac_10"/>
    <property type="match status" value="1"/>
</dbReference>
<dbReference type="RefSeq" id="WP_213500217.1">
    <property type="nucleotide sequence ID" value="NZ_CP074694.1"/>
</dbReference>
<dbReference type="KEGG" id="tsph:KIH39_01600"/>
<dbReference type="PANTHER" id="PTHR30093:SF2">
    <property type="entry name" value="TYPE II SECRETION SYSTEM PROTEIN H"/>
    <property type="match status" value="1"/>
</dbReference>
<feature type="transmembrane region" description="Helical" evidence="1">
    <location>
        <begin position="12"/>
        <end position="36"/>
    </location>
</feature>
<dbReference type="PANTHER" id="PTHR30093">
    <property type="entry name" value="GENERAL SECRETION PATHWAY PROTEIN G"/>
    <property type="match status" value="1"/>
</dbReference>
<dbReference type="InterPro" id="IPR045584">
    <property type="entry name" value="Pilin-like"/>
</dbReference>
<sequence>MFHLLRRPQKRAFTLIELLVVIAIIAILIGLLLPAVQKVREAAARMKCQNNLKQQGLALHSYHDAIGRFPSALQMGTTWYTSYQREAAPGGYASNGYPNEGPFWSWTFRIAPYMELGNVASKARVTSNPADWPWFQWFPGAAQTVNNCVNAQTAKIMSCPSDSRSGLIDTAASDVDPNSGAALTSYLGVDGRDQFKESIAGSGNPSPTAKLPGQDGILYVNSQVKITSITDGTSNTLLVGERPPSNNLTYGWMWAGSGDPPYFGACDVVIGVRERSQTPSGQPDYFRPGDLNDPSDQHRQHFWSLHTGGSNFLFCDGGVRFITYAAGTANVAVVNNINVSLLEALASRSGGEVASSP</sequence>
<dbReference type="Proteomes" id="UP000676194">
    <property type="component" value="Chromosome"/>
</dbReference>
<dbReference type="NCBIfam" id="TIGR02532">
    <property type="entry name" value="IV_pilin_GFxxxE"/>
    <property type="match status" value="1"/>
</dbReference>
<feature type="domain" description="DUF1559" evidence="2">
    <location>
        <begin position="37"/>
        <end position="324"/>
    </location>
</feature>